<gene>
    <name evidence="1" type="primary">hcp</name>
    <name evidence="1" type="ORF">M8013_06115</name>
</gene>
<dbReference type="NCBIfam" id="TIGR03344">
    <property type="entry name" value="VI_effect_Hcp1"/>
    <property type="match status" value="1"/>
</dbReference>
<protein>
    <submittedName>
        <fullName evidence="1">Type VI secretion system tube protein Hcp</fullName>
    </submittedName>
</protein>
<evidence type="ECO:0000313" key="2">
    <source>
        <dbReference type="Proteomes" id="UP001061282"/>
    </source>
</evidence>
<dbReference type="RefSeq" id="WP_271266916.1">
    <property type="nucleotide sequence ID" value="NZ_JAMGZJ010000070.1"/>
</dbReference>
<dbReference type="AlphaFoldDB" id="A0A9J6QG70"/>
<organism evidence="1 2">
    <name type="scientific">Silvania confinis</name>
    <dbReference type="NCBI Taxonomy" id="2926470"/>
    <lineage>
        <taxon>Bacteria</taxon>
        <taxon>Pseudomonadati</taxon>
        <taxon>Pseudomonadota</taxon>
        <taxon>Gammaproteobacteria</taxon>
        <taxon>Enterobacterales</taxon>
        <taxon>Enterobacteriaceae</taxon>
        <taxon>Silvania</taxon>
    </lineage>
</organism>
<dbReference type="Proteomes" id="UP001061282">
    <property type="component" value="Unassembled WGS sequence"/>
</dbReference>
<proteinExistence type="predicted"/>
<dbReference type="InterPro" id="IPR052947">
    <property type="entry name" value="T6SS_Hcp1_domain"/>
</dbReference>
<dbReference type="Pfam" id="PF05638">
    <property type="entry name" value="T6SS_HCP"/>
    <property type="match status" value="1"/>
</dbReference>
<comment type="caution">
    <text evidence="1">The sequence shown here is derived from an EMBL/GenBank/DDBJ whole genome shotgun (WGS) entry which is preliminary data.</text>
</comment>
<dbReference type="SUPFAM" id="SSF141452">
    <property type="entry name" value="Hcp1-like"/>
    <property type="match status" value="1"/>
</dbReference>
<dbReference type="InterPro" id="IPR036624">
    <property type="entry name" value="Hcp1-lik_sf"/>
</dbReference>
<sequence length="159" mass="18125">MSNPAHLWLTDENGSPIIGPSLLPSRLGSFEIRNVSHTVWVPESPNTGRLTSTRVHRPLNIHKEFDSATPILYRAMCEGRTFTSATLKMYKTLDQGVESEYFNIIMENVRIASISPLLHPAGISNTHLEDIQLRYEKITWKYCEGNILYKDEWNSFATS</sequence>
<accession>A0A9J6QG70</accession>
<reference evidence="1" key="1">
    <citation type="submission" date="2022-05" db="EMBL/GenBank/DDBJ databases">
        <title>Description of a novel species of Leclercia; Leclercia tamurae and the Proposal for a Novel Genus Silvania gen. nov. Containing Two Novel Species Silvania hatchlandensis sp. nov. and Silvania confinis sp. nov. Isolated from the Rhizosphere of Oak.</title>
        <authorList>
            <person name="Maddock D.W."/>
            <person name="Brady C.L."/>
            <person name="Denman S."/>
            <person name="Arnold D."/>
        </authorList>
    </citation>
    <scope>NUCLEOTIDE SEQUENCE</scope>
    <source>
        <strain evidence="1">H4N4</strain>
    </source>
</reference>
<dbReference type="EMBL" id="JAMGZJ010000070">
    <property type="protein sequence ID" value="MCU6668330.1"/>
    <property type="molecule type" value="Genomic_DNA"/>
</dbReference>
<dbReference type="InterPro" id="IPR008514">
    <property type="entry name" value="T6SS_Hcp"/>
</dbReference>
<evidence type="ECO:0000313" key="1">
    <source>
        <dbReference type="EMBL" id="MCU6668330.1"/>
    </source>
</evidence>
<keyword evidence="2" id="KW-1185">Reference proteome</keyword>
<dbReference type="PANTHER" id="PTHR34319:SF6">
    <property type="entry name" value="MAJOR EXPORTED PROTEIN"/>
    <property type="match status" value="1"/>
</dbReference>
<dbReference type="PANTHER" id="PTHR34319">
    <property type="entry name" value="MAJOR EXPORTED PROTEIN"/>
    <property type="match status" value="1"/>
</dbReference>
<name>A0A9J6QG70_9ENTR</name>
<dbReference type="Gene3D" id="2.30.110.20">
    <property type="entry name" value="Hcp1-like"/>
    <property type="match status" value="1"/>
</dbReference>